<reference evidence="9 10" key="1">
    <citation type="submission" date="2017-05" db="EMBL/GenBank/DDBJ databases">
        <title>Comparative genomic and metabolic analysis of manganese-oxidizing mechanisms in Celeribater manganoxidans DY25T: its adaption to the environment of polymetallic nodule.</title>
        <authorList>
            <person name="Wang X."/>
        </authorList>
    </citation>
    <scope>NUCLEOTIDE SEQUENCE [LARGE SCALE GENOMIC DNA]</scope>
    <source>
        <strain evidence="9 10">DY25</strain>
    </source>
</reference>
<evidence type="ECO:0000313" key="10">
    <source>
        <dbReference type="Proteomes" id="UP000219050"/>
    </source>
</evidence>
<dbReference type="GO" id="GO:0046872">
    <property type="term" value="F:metal ion binding"/>
    <property type="evidence" value="ECO:0007669"/>
    <property type="project" value="UniProtKB-KW"/>
</dbReference>
<dbReference type="InterPro" id="IPR017782">
    <property type="entry name" value="Hydroxyacylglutathione_Hdrlase"/>
</dbReference>
<feature type="binding site" evidence="7">
    <location>
        <position position="133"/>
    </location>
    <ligand>
        <name>Zn(2+)</name>
        <dbReference type="ChEBI" id="CHEBI:29105"/>
        <label>1</label>
    </ligand>
</feature>
<accession>A0A291M1R6</accession>
<dbReference type="EC" id="3.1.2.6" evidence="7"/>
<proteinExistence type="inferred from homology"/>
<keyword evidence="5 7" id="KW-0378">Hydrolase</keyword>
<evidence type="ECO:0000256" key="3">
    <source>
        <dbReference type="ARBA" id="ARBA00006759"/>
    </source>
</evidence>
<evidence type="ECO:0000313" key="9">
    <source>
        <dbReference type="EMBL" id="ATI42718.1"/>
    </source>
</evidence>
<dbReference type="InterPro" id="IPR032282">
    <property type="entry name" value="HAGH_C"/>
</dbReference>
<feature type="binding site" evidence="7">
    <location>
        <position position="56"/>
    </location>
    <ligand>
        <name>Zn(2+)</name>
        <dbReference type="ChEBI" id="CHEBI:29105"/>
        <label>1</label>
    </ligand>
</feature>
<evidence type="ECO:0000256" key="4">
    <source>
        <dbReference type="ARBA" id="ARBA00022723"/>
    </source>
</evidence>
<dbReference type="AlphaFoldDB" id="A0A291M1R6"/>
<sequence>MPLELVTIPCRTDNYAFLIHDSVTGDTAVIDVPDAGPIASALDARNWRLTDILITHHHDDHIDGVDELRRAHDARVWGAKADTHRLPRLDVALEEGDTVNVGAATGTVLDVSGHTMGHLAFHFPDDQLVFTADSLMALGCGRLFEGTPEVMWQSLSKLAALPADTTVCSGHEYTEANARFALTIEPENSELISRAEDIRSKRASGQPTVPSLLSTEIATNPFLRAGLPAVKTALGMNTATDEAVFAEIRSRKDRF</sequence>
<dbReference type="SUPFAM" id="SSF56281">
    <property type="entry name" value="Metallo-hydrolase/oxidoreductase"/>
    <property type="match status" value="1"/>
</dbReference>
<dbReference type="InterPro" id="IPR036866">
    <property type="entry name" value="RibonucZ/Hydroxyglut_hydro"/>
</dbReference>
<evidence type="ECO:0000256" key="2">
    <source>
        <dbReference type="ARBA" id="ARBA00004963"/>
    </source>
</evidence>
<dbReference type="PIRSF" id="PIRSF005457">
    <property type="entry name" value="Glx"/>
    <property type="match status" value="1"/>
</dbReference>
<dbReference type="PANTHER" id="PTHR43705:SF1">
    <property type="entry name" value="HYDROXYACYLGLUTATHIONE HYDROLASE GLOB"/>
    <property type="match status" value="1"/>
</dbReference>
<dbReference type="UniPathway" id="UPA00619">
    <property type="reaction ID" value="UER00676"/>
</dbReference>
<dbReference type="KEGG" id="cmag:CBW24_12375"/>
<comment type="cofactor">
    <cofactor evidence="7">
        <name>Zn(2+)</name>
        <dbReference type="ChEBI" id="CHEBI:29105"/>
    </cofactor>
    <text evidence="7">Binds 2 Zn(2+) ions per subunit.</text>
</comment>
<comment type="pathway">
    <text evidence="2 7">Secondary metabolite metabolism; methylglyoxal degradation; (R)-lactate from methylglyoxal: step 2/2.</text>
</comment>
<name>A0A291M1R6_9RHOB</name>
<dbReference type="InterPro" id="IPR035680">
    <property type="entry name" value="Clx_II_MBL"/>
</dbReference>
<gene>
    <name evidence="7" type="primary">gloB</name>
    <name evidence="9" type="ORF">CBW24_12375</name>
</gene>
<dbReference type="InterPro" id="IPR001279">
    <property type="entry name" value="Metallo-B-lactamas"/>
</dbReference>
<evidence type="ECO:0000256" key="6">
    <source>
        <dbReference type="ARBA" id="ARBA00022833"/>
    </source>
</evidence>
<keyword evidence="4 7" id="KW-0479">Metal-binding</keyword>
<feature type="binding site" evidence="7">
    <location>
        <position position="60"/>
    </location>
    <ligand>
        <name>Zn(2+)</name>
        <dbReference type="ChEBI" id="CHEBI:29105"/>
        <label>2</label>
    </ligand>
</feature>
<evidence type="ECO:0000256" key="5">
    <source>
        <dbReference type="ARBA" id="ARBA00022801"/>
    </source>
</evidence>
<keyword evidence="6 7" id="KW-0862">Zinc</keyword>
<feature type="binding site" evidence="7">
    <location>
        <position position="114"/>
    </location>
    <ligand>
        <name>Zn(2+)</name>
        <dbReference type="ChEBI" id="CHEBI:29105"/>
        <label>1</label>
    </ligand>
</feature>
<dbReference type="GO" id="GO:0004416">
    <property type="term" value="F:hydroxyacylglutathione hydrolase activity"/>
    <property type="evidence" value="ECO:0007669"/>
    <property type="project" value="UniProtKB-UniRule"/>
</dbReference>
<dbReference type="OrthoDB" id="9802248at2"/>
<keyword evidence="10" id="KW-1185">Reference proteome</keyword>
<feature type="binding site" evidence="7">
    <location>
        <position position="61"/>
    </location>
    <ligand>
        <name>Zn(2+)</name>
        <dbReference type="ChEBI" id="CHEBI:29105"/>
        <label>2</label>
    </ligand>
</feature>
<dbReference type="Gene3D" id="3.60.15.10">
    <property type="entry name" value="Ribonuclease Z/Hydroxyacylglutathione hydrolase-like"/>
    <property type="match status" value="1"/>
</dbReference>
<comment type="similarity">
    <text evidence="3 7">Belongs to the metallo-beta-lactamase superfamily. Glyoxalase II family.</text>
</comment>
<dbReference type="Pfam" id="PF16123">
    <property type="entry name" value="HAGH_C"/>
    <property type="match status" value="1"/>
</dbReference>
<feature type="domain" description="Metallo-beta-lactamase" evidence="8">
    <location>
        <begin position="13"/>
        <end position="171"/>
    </location>
</feature>
<evidence type="ECO:0000256" key="7">
    <source>
        <dbReference type="HAMAP-Rule" id="MF_01374"/>
    </source>
</evidence>
<organism evidence="9 10">
    <name type="scientific">Pacificitalea manganoxidans</name>
    <dbReference type="NCBI Taxonomy" id="1411902"/>
    <lineage>
        <taxon>Bacteria</taxon>
        <taxon>Pseudomonadati</taxon>
        <taxon>Pseudomonadota</taxon>
        <taxon>Alphaproteobacteria</taxon>
        <taxon>Rhodobacterales</taxon>
        <taxon>Paracoccaceae</taxon>
        <taxon>Pacificitalea</taxon>
    </lineage>
</organism>
<dbReference type="CDD" id="cd07723">
    <property type="entry name" value="hydroxyacylglutathione_hydrolase_MBL-fold"/>
    <property type="match status" value="1"/>
</dbReference>
<dbReference type="Proteomes" id="UP000219050">
    <property type="component" value="Chromosome"/>
</dbReference>
<dbReference type="GO" id="GO:0019243">
    <property type="term" value="P:methylglyoxal catabolic process to D-lactate via S-lactoyl-glutathione"/>
    <property type="evidence" value="ECO:0007669"/>
    <property type="project" value="UniProtKB-UniRule"/>
</dbReference>
<dbReference type="Pfam" id="PF00753">
    <property type="entry name" value="Lactamase_B"/>
    <property type="match status" value="1"/>
</dbReference>
<protein>
    <recommendedName>
        <fullName evidence="7">Hydroxyacylglutathione hydrolase</fullName>
        <ecNumber evidence="7">3.1.2.6</ecNumber>
    </recommendedName>
    <alternativeName>
        <fullName evidence="7">Glyoxalase II</fullName>
        <shortName evidence="7">Glx II</shortName>
    </alternativeName>
</protein>
<dbReference type="EMBL" id="CP021404">
    <property type="protein sequence ID" value="ATI42718.1"/>
    <property type="molecule type" value="Genomic_DNA"/>
</dbReference>
<dbReference type="InterPro" id="IPR050110">
    <property type="entry name" value="Glyoxalase_II_hydrolase"/>
</dbReference>
<feature type="binding site" evidence="7">
    <location>
        <position position="171"/>
    </location>
    <ligand>
        <name>Zn(2+)</name>
        <dbReference type="ChEBI" id="CHEBI:29105"/>
        <label>2</label>
    </ligand>
</feature>
<dbReference type="PANTHER" id="PTHR43705">
    <property type="entry name" value="HYDROXYACYLGLUTATHIONE HYDROLASE"/>
    <property type="match status" value="1"/>
</dbReference>
<feature type="binding site" evidence="7">
    <location>
        <position position="58"/>
    </location>
    <ligand>
        <name>Zn(2+)</name>
        <dbReference type="ChEBI" id="CHEBI:29105"/>
        <label>1</label>
    </ligand>
</feature>
<dbReference type="NCBIfam" id="TIGR03413">
    <property type="entry name" value="GSH_gloB"/>
    <property type="match status" value="1"/>
</dbReference>
<dbReference type="HAMAP" id="MF_01374">
    <property type="entry name" value="Glyoxalase_2"/>
    <property type="match status" value="1"/>
</dbReference>
<dbReference type="SMART" id="SM00849">
    <property type="entry name" value="Lactamase_B"/>
    <property type="match status" value="1"/>
</dbReference>
<dbReference type="RefSeq" id="WP_097373771.1">
    <property type="nucleotide sequence ID" value="NZ_CP021404.1"/>
</dbReference>
<evidence type="ECO:0000256" key="1">
    <source>
        <dbReference type="ARBA" id="ARBA00001623"/>
    </source>
</evidence>
<evidence type="ECO:0000259" key="8">
    <source>
        <dbReference type="SMART" id="SM00849"/>
    </source>
</evidence>
<comment type="catalytic activity">
    <reaction evidence="1 7">
        <text>an S-(2-hydroxyacyl)glutathione + H2O = a 2-hydroxy carboxylate + glutathione + H(+)</text>
        <dbReference type="Rhea" id="RHEA:21864"/>
        <dbReference type="ChEBI" id="CHEBI:15377"/>
        <dbReference type="ChEBI" id="CHEBI:15378"/>
        <dbReference type="ChEBI" id="CHEBI:57925"/>
        <dbReference type="ChEBI" id="CHEBI:58896"/>
        <dbReference type="ChEBI" id="CHEBI:71261"/>
        <dbReference type="EC" id="3.1.2.6"/>
    </reaction>
</comment>
<feature type="binding site" evidence="7">
    <location>
        <position position="133"/>
    </location>
    <ligand>
        <name>Zn(2+)</name>
        <dbReference type="ChEBI" id="CHEBI:29105"/>
        <label>2</label>
    </ligand>
</feature>
<comment type="subunit">
    <text evidence="7">Monomer.</text>
</comment>
<comment type="function">
    <text evidence="7">Thiolesterase that catalyzes the hydrolysis of S-D-lactoyl-glutathione to form glutathione and D-lactic acid.</text>
</comment>